<dbReference type="InterPro" id="IPR029058">
    <property type="entry name" value="AB_hydrolase_fold"/>
</dbReference>
<dbReference type="EMBL" id="FXXQ01000011">
    <property type="protein sequence ID" value="SMX25042.1"/>
    <property type="molecule type" value="Genomic_DNA"/>
</dbReference>
<name>A0A238J486_9RHOB</name>
<dbReference type="Gene3D" id="3.40.50.1820">
    <property type="entry name" value="alpha/beta hydrolase"/>
    <property type="match status" value="1"/>
</dbReference>
<dbReference type="PANTHER" id="PTHR13136">
    <property type="entry name" value="TESTIS DEVELOPMENT PROTEIN PRTD"/>
    <property type="match status" value="1"/>
</dbReference>
<reference evidence="2 3" key="1">
    <citation type="submission" date="2017-05" db="EMBL/GenBank/DDBJ databases">
        <authorList>
            <person name="Song R."/>
            <person name="Chenine A.L."/>
            <person name="Ruprecht R.M."/>
        </authorList>
    </citation>
    <scope>NUCLEOTIDE SEQUENCE [LARGE SCALE GENOMIC DNA]</scope>
    <source>
        <strain evidence="2 3">CECT 8489</strain>
    </source>
</reference>
<dbReference type="InterPro" id="IPR046879">
    <property type="entry name" value="KANL3/Tex30_Abhydrolase"/>
</dbReference>
<organism evidence="2 3">
    <name type="scientific">Boseongicola aestuarii</name>
    <dbReference type="NCBI Taxonomy" id="1470561"/>
    <lineage>
        <taxon>Bacteria</taxon>
        <taxon>Pseudomonadati</taxon>
        <taxon>Pseudomonadota</taxon>
        <taxon>Alphaproteobacteria</taxon>
        <taxon>Rhodobacterales</taxon>
        <taxon>Paracoccaceae</taxon>
        <taxon>Boseongicola</taxon>
    </lineage>
</organism>
<keyword evidence="3" id="KW-1185">Reference proteome</keyword>
<sequence length="213" mass="23244">MPTEFLELGPKSESTTILFAHGAGAPMDSPAMTAIAEALAAQGRRVVRFEFSYMADRRTQGTRKPPPRANELNAEYHAAIEELQVNGPLIIGGKSMGGRVASMIADELFEADRIAGLLCVGYPFHPIGKPEKLRTEHLQHLRTPTLICQGTRDQFGSKEEVSGYELSSTIQLSWFEDGDHDLKPRKRVSGFTHTDHIASMGAAVSAWIKGLVG</sequence>
<dbReference type="Pfam" id="PF20408">
    <property type="entry name" value="Abhydrolase_11"/>
    <property type="match status" value="1"/>
</dbReference>
<dbReference type="OrthoDB" id="652634at2"/>
<dbReference type="RefSeq" id="WP_093975237.1">
    <property type="nucleotide sequence ID" value="NZ_FXXQ01000011.1"/>
</dbReference>
<dbReference type="SUPFAM" id="SSF53474">
    <property type="entry name" value="alpha/beta-Hydrolases"/>
    <property type="match status" value="1"/>
</dbReference>
<protein>
    <submittedName>
        <fullName evidence="2">Alpha/beta hydrolase family protein</fullName>
    </submittedName>
</protein>
<keyword evidence="2" id="KW-0378">Hydrolase</keyword>
<dbReference type="GO" id="GO:0016787">
    <property type="term" value="F:hydrolase activity"/>
    <property type="evidence" value="ECO:0007669"/>
    <property type="project" value="UniProtKB-KW"/>
</dbReference>
<feature type="domain" description="KANL3/Tex30 alpha/beta hydrolase-like" evidence="1">
    <location>
        <begin position="14"/>
        <end position="209"/>
    </location>
</feature>
<evidence type="ECO:0000259" key="1">
    <source>
        <dbReference type="Pfam" id="PF20408"/>
    </source>
</evidence>
<dbReference type="AlphaFoldDB" id="A0A238J486"/>
<dbReference type="InterPro" id="IPR026555">
    <property type="entry name" value="NSL3/Tex30"/>
</dbReference>
<evidence type="ECO:0000313" key="3">
    <source>
        <dbReference type="Proteomes" id="UP000201838"/>
    </source>
</evidence>
<gene>
    <name evidence="2" type="ORF">BOA8489_03176</name>
</gene>
<dbReference type="Proteomes" id="UP000201838">
    <property type="component" value="Unassembled WGS sequence"/>
</dbReference>
<accession>A0A238J486</accession>
<dbReference type="PANTHER" id="PTHR13136:SF11">
    <property type="entry name" value="TESTIS-EXPRESSED PROTEIN 30"/>
    <property type="match status" value="1"/>
</dbReference>
<evidence type="ECO:0000313" key="2">
    <source>
        <dbReference type="EMBL" id="SMX25042.1"/>
    </source>
</evidence>
<proteinExistence type="predicted"/>